<keyword evidence="4" id="KW-0949">S-adenosyl-L-methionine</keyword>
<organism evidence="8 9">
    <name type="scientific">Halosolutus amylolyticus</name>
    <dbReference type="NCBI Taxonomy" id="2932267"/>
    <lineage>
        <taxon>Archaea</taxon>
        <taxon>Methanobacteriati</taxon>
        <taxon>Methanobacteriota</taxon>
        <taxon>Stenosarchaea group</taxon>
        <taxon>Halobacteria</taxon>
        <taxon>Halobacteriales</taxon>
        <taxon>Natrialbaceae</taxon>
        <taxon>Halosolutus</taxon>
    </lineage>
</organism>
<dbReference type="AlphaFoldDB" id="A0ABD5PLH6"/>
<dbReference type="PROSITE" id="PS00092">
    <property type="entry name" value="N6_MTASE"/>
    <property type="match status" value="1"/>
</dbReference>
<dbReference type="InterPro" id="IPR002052">
    <property type="entry name" value="DNA_methylase_N6_adenine_CS"/>
</dbReference>
<keyword evidence="3" id="KW-0808">Transferase</keyword>
<comment type="catalytic activity">
    <reaction evidence="5">
        <text>a 2'-deoxyadenosine in DNA + S-adenosyl-L-methionine = an N(6)-methyl-2'-deoxyadenosine in DNA + S-adenosyl-L-homocysteine + H(+)</text>
        <dbReference type="Rhea" id="RHEA:15197"/>
        <dbReference type="Rhea" id="RHEA-COMP:12418"/>
        <dbReference type="Rhea" id="RHEA-COMP:12419"/>
        <dbReference type="ChEBI" id="CHEBI:15378"/>
        <dbReference type="ChEBI" id="CHEBI:57856"/>
        <dbReference type="ChEBI" id="CHEBI:59789"/>
        <dbReference type="ChEBI" id="CHEBI:90615"/>
        <dbReference type="ChEBI" id="CHEBI:90616"/>
        <dbReference type="EC" id="2.1.1.72"/>
    </reaction>
</comment>
<name>A0ABD5PLH6_9EURY</name>
<feature type="region of interest" description="Disordered" evidence="6">
    <location>
        <begin position="539"/>
        <end position="569"/>
    </location>
</feature>
<dbReference type="Proteomes" id="UP001595898">
    <property type="component" value="Unassembled WGS sequence"/>
</dbReference>
<dbReference type="InterPro" id="IPR011639">
    <property type="entry name" value="MethylTrfase_TaqI-like_dom"/>
</dbReference>
<evidence type="ECO:0000256" key="3">
    <source>
        <dbReference type="ARBA" id="ARBA00022679"/>
    </source>
</evidence>
<feature type="domain" description="Type II methyltransferase M.TaqI-like" evidence="7">
    <location>
        <begin position="479"/>
        <end position="638"/>
    </location>
</feature>
<evidence type="ECO:0000313" key="8">
    <source>
        <dbReference type="EMBL" id="MFC4541224.1"/>
    </source>
</evidence>
<dbReference type="Gene3D" id="3.40.50.150">
    <property type="entry name" value="Vaccinia Virus protein VP39"/>
    <property type="match status" value="1"/>
</dbReference>
<dbReference type="Pfam" id="PF07669">
    <property type="entry name" value="Eco57I"/>
    <property type="match status" value="1"/>
</dbReference>
<dbReference type="GO" id="GO:0009007">
    <property type="term" value="F:site-specific DNA-methyltransferase (adenine-specific) activity"/>
    <property type="evidence" value="ECO:0007669"/>
    <property type="project" value="UniProtKB-EC"/>
</dbReference>
<comment type="caution">
    <text evidence="8">The sequence shown here is derived from an EMBL/GenBank/DDBJ whole genome shotgun (WGS) entry which is preliminary data.</text>
</comment>
<sequence length="1177" mass="130062">MTQQRLTAADVRGWDSLREIAESFAARGLEVRSTPGERTRFACRCDDEALGLVVAGPNESATAFGPDRGGRRTNLVAAHDFERFTVVARDRRRTDQRHGRFGIRTLSFTKSGFGREAERADAILERLNAIGEGSTRLAETLFDTRAVVEEFTREFEALRTDLVEAVSGIPDDRGDAKRRYVQVVLDRLLFLAVLQAKGVLDGSERYLHDRPATVVDEGTDRYEAFFRPLFDCLAGDEHDPAFGRLPSIDGGLFARASVERAFDDVGLGSSPTETNALLDEVLAFLSEWNWAVDERVAAAGPKTLTPAILGRVYERTVTQKELGAYYTPDEITGFVARRTIHPALLDRLSEAVDAAYESIDEVFGFTGEAASDADVTVDGGATTPPVPIEHVTTTHVETLYHDVLWETRVLDPAVGSGAFLLAAQDVLLDVAVQCLEFFRRLEREGRGDALEPRTRDELATIDADGGTPSLHAKRAIVRHCLHGVDVDDGAVEVCKRRLWLSMVADVEGAPGEIEALPDIDDSIRQGNALVGVTDLAEREGDASATIDGGDGDGNEEREAAGDRPSPSRAELDGRVLADFHDAGLEDVTRADLTDHSPFHWPLEFPAVAAAGGFDVVVGNPPWDVVAPDREEYFARFDEGFRTRSPSEKDAVQERLLDDPAVTDGWAAYQERLATRAAYFNGSSQYVLQNPDVGGTAVGTDNDLSMLFLERVFEVASDESYVGQLLPGTVFVGAAGADLRTHLLEETSLRQVVLFENRGIFPDVDSRYKFGIAVCETGSRTDRFESIYRKGDLDVLGRIEESAVTVPRSVLTEYSPNAGLFPLVESETQAAVLRSLVAHPSLSDDAPGWRVTPYRELDRNRDRDRYVESEAAGAYPVYGGSNVYQYSYSPDVVADLASPTLWSVAEDRDPERSAKRRIREKALRSRDPELGLKKALYEAFDGTGPQRAFVDALLERERGRPLSLDDVKLDCSAYRLVFRNITNSTNERTMICAVVPKGVVCHHGLNTIRPYTFDIDRDALSESPLHSVYERVFTDRELFVALGLLNSLPFDYLMRTKIEENLVSYKLTESQVPRLTASNDWFEYISERAARLNCYGPAFAEMRDRLGGIDPVTDRRGRTELQAEIDAAACHAYGLSRREAAVVRDSFHRVSDPRIMTDAYFDLVGTTYDRLASAGPFP</sequence>
<evidence type="ECO:0000256" key="1">
    <source>
        <dbReference type="ARBA" id="ARBA00011900"/>
    </source>
</evidence>
<gene>
    <name evidence="8" type="ORF">ACFO5R_04705</name>
</gene>
<dbReference type="GO" id="GO:0032259">
    <property type="term" value="P:methylation"/>
    <property type="evidence" value="ECO:0007669"/>
    <property type="project" value="UniProtKB-KW"/>
</dbReference>
<proteinExistence type="predicted"/>
<evidence type="ECO:0000256" key="6">
    <source>
        <dbReference type="SAM" id="MobiDB-lite"/>
    </source>
</evidence>
<dbReference type="PANTHER" id="PTHR33841">
    <property type="entry name" value="DNA METHYLTRANSFERASE YEEA-RELATED"/>
    <property type="match status" value="1"/>
</dbReference>
<dbReference type="EC" id="2.1.1.72" evidence="1"/>
<dbReference type="PANTHER" id="PTHR33841:SF1">
    <property type="entry name" value="DNA METHYLTRANSFERASE A"/>
    <property type="match status" value="1"/>
</dbReference>
<dbReference type="InterPro" id="IPR050953">
    <property type="entry name" value="N4_N6_ade-DNA_methylase"/>
</dbReference>
<evidence type="ECO:0000313" key="9">
    <source>
        <dbReference type="Proteomes" id="UP001595898"/>
    </source>
</evidence>
<evidence type="ECO:0000256" key="4">
    <source>
        <dbReference type="ARBA" id="ARBA00022691"/>
    </source>
</evidence>
<dbReference type="RefSeq" id="WP_250139362.1">
    <property type="nucleotide sequence ID" value="NZ_JALIQP010000001.1"/>
</dbReference>
<keyword evidence="2 8" id="KW-0489">Methyltransferase</keyword>
<dbReference type="EMBL" id="JBHSFA010000002">
    <property type="protein sequence ID" value="MFC4541224.1"/>
    <property type="molecule type" value="Genomic_DNA"/>
</dbReference>
<evidence type="ECO:0000259" key="7">
    <source>
        <dbReference type="Pfam" id="PF07669"/>
    </source>
</evidence>
<evidence type="ECO:0000256" key="2">
    <source>
        <dbReference type="ARBA" id="ARBA00022603"/>
    </source>
</evidence>
<evidence type="ECO:0000256" key="5">
    <source>
        <dbReference type="ARBA" id="ARBA00047942"/>
    </source>
</evidence>
<accession>A0ABD5PLH6</accession>
<dbReference type="SUPFAM" id="SSF53335">
    <property type="entry name" value="S-adenosyl-L-methionine-dependent methyltransferases"/>
    <property type="match status" value="1"/>
</dbReference>
<reference evidence="8 9" key="1">
    <citation type="journal article" date="2019" name="Int. J. Syst. Evol. Microbiol.">
        <title>The Global Catalogue of Microorganisms (GCM) 10K type strain sequencing project: providing services to taxonomists for standard genome sequencing and annotation.</title>
        <authorList>
            <consortium name="The Broad Institute Genomics Platform"/>
            <consortium name="The Broad Institute Genome Sequencing Center for Infectious Disease"/>
            <person name="Wu L."/>
            <person name="Ma J."/>
        </authorList>
    </citation>
    <scope>NUCLEOTIDE SEQUENCE [LARGE SCALE GENOMIC DNA]</scope>
    <source>
        <strain evidence="8 9">WLHS5</strain>
    </source>
</reference>
<dbReference type="InterPro" id="IPR029063">
    <property type="entry name" value="SAM-dependent_MTases_sf"/>
</dbReference>
<protein>
    <recommendedName>
        <fullName evidence="1">site-specific DNA-methyltransferase (adenine-specific)</fullName>
        <ecNumber evidence="1">2.1.1.72</ecNumber>
    </recommendedName>
</protein>
<keyword evidence="9" id="KW-1185">Reference proteome</keyword>